<reference evidence="3" key="1">
    <citation type="journal article" date="2023" name="IScience">
        <title>Live-bearing cockroach genome reveals convergent evolutionary mechanisms linked to viviparity in insects and beyond.</title>
        <authorList>
            <person name="Fouks B."/>
            <person name="Harrison M.C."/>
            <person name="Mikhailova A.A."/>
            <person name="Marchal E."/>
            <person name="English S."/>
            <person name="Carruthers M."/>
            <person name="Jennings E.C."/>
            <person name="Chiamaka E.L."/>
            <person name="Frigard R.A."/>
            <person name="Pippel M."/>
            <person name="Attardo G.M."/>
            <person name="Benoit J.B."/>
            <person name="Bornberg-Bauer E."/>
            <person name="Tobe S.S."/>
        </authorList>
    </citation>
    <scope>NUCLEOTIDE SEQUENCE</scope>
    <source>
        <strain evidence="3">Stay&amp;Tobe</strain>
    </source>
</reference>
<keyword evidence="4" id="KW-1185">Reference proteome</keyword>
<feature type="transmembrane region" description="Helical" evidence="2">
    <location>
        <begin position="452"/>
        <end position="470"/>
    </location>
</feature>
<keyword evidence="2" id="KW-0472">Membrane</keyword>
<sequence length="731" mass="82270">MASSSCVRKSLLSLNNWNLHNNGGSTPSAVPPGKERSNSNTSCRTTSALALATSNMVDFWNRVSQQMAYIDGSTRSPSLIDGGSTRSSLPNECTRDSLLVAVDTTAARNNRSASLLDEQIPSEIEDEHSASLLDDANSHSVSLIDQRSASIYEDIITPLRGESCKPKVTSPVSQKSCSGSRHTATTFPLESSPPPSPRVHKAQRQINLRVKPHKQISEDDETRTRHKPWYRKPSYRDKRKHVNCDNEGSEDQSAIWHHVFTEVGSKCSPKSDERSGTCYRNYFNDDDDDYYDDDFAKDGMELELLQPVTDAPGKAKPSTGTAVIPSSATSTSVVMETASIGGGRISTRTRLHKYQQQFSFCAGDRRLSQPFDIYVSRKASSWEESEAVQRRRSVMMAVSGIEHLHQSHVATGNCTITASCPGTTGLLMLHPTSSELQLLDKRDLRYFFQHPYPRLFVTYFVIFCNFLLFAEDPISHSHTESDIPMVGNVFSFVLTKYPPEWRWTLIKVLMWLLAMLCGMVLGKLIIHGYLCGKLLRLKMFRDDQGSWMTMFLTVIVSLYVFSHAYNLLLILWYDNCEYQINSQMGVTNASVMKAAACGTWLGDLITALMVTDMMLQDNLYPHWAPCFRQIWRRSNIPRILIFWVGSVVATSVVVTLIVSDWISWDKLNRDFVATTELSRAFIASFILVMDLLIVMQDWDFPHFTTTLHVNLPGFSVATLNWKYAEVDITGN</sequence>
<evidence type="ECO:0000256" key="2">
    <source>
        <dbReference type="SAM" id="Phobius"/>
    </source>
</evidence>
<comment type="caution">
    <text evidence="3">The sequence shown here is derived from an EMBL/GenBank/DDBJ whole genome shotgun (WGS) entry which is preliminary data.</text>
</comment>
<keyword evidence="2" id="KW-0812">Transmembrane</keyword>
<feature type="transmembrane region" description="Helical" evidence="2">
    <location>
        <begin position="551"/>
        <end position="573"/>
    </location>
</feature>
<organism evidence="3 4">
    <name type="scientific">Diploptera punctata</name>
    <name type="common">Pacific beetle cockroach</name>
    <dbReference type="NCBI Taxonomy" id="6984"/>
    <lineage>
        <taxon>Eukaryota</taxon>
        <taxon>Metazoa</taxon>
        <taxon>Ecdysozoa</taxon>
        <taxon>Arthropoda</taxon>
        <taxon>Hexapoda</taxon>
        <taxon>Insecta</taxon>
        <taxon>Pterygota</taxon>
        <taxon>Neoptera</taxon>
        <taxon>Polyneoptera</taxon>
        <taxon>Dictyoptera</taxon>
        <taxon>Blattodea</taxon>
        <taxon>Blaberoidea</taxon>
        <taxon>Blaberidae</taxon>
        <taxon>Diplopterinae</taxon>
        <taxon>Diploptera</taxon>
    </lineage>
</organism>
<feature type="transmembrane region" description="Helical" evidence="2">
    <location>
        <begin position="508"/>
        <end position="530"/>
    </location>
</feature>
<feature type="region of interest" description="Disordered" evidence="1">
    <location>
        <begin position="20"/>
        <end position="42"/>
    </location>
</feature>
<proteinExistence type="predicted"/>
<dbReference type="PANTHER" id="PTHR31226:SF1">
    <property type="entry name" value="TRANSMEMBRANE PROTEIN 117"/>
    <property type="match status" value="1"/>
</dbReference>
<evidence type="ECO:0000256" key="1">
    <source>
        <dbReference type="SAM" id="MobiDB-lite"/>
    </source>
</evidence>
<dbReference type="Pfam" id="PF15113">
    <property type="entry name" value="TMEM117"/>
    <property type="match status" value="1"/>
</dbReference>
<feature type="compositionally biased region" description="Polar residues" evidence="1">
    <location>
        <begin position="170"/>
        <end position="189"/>
    </location>
</feature>
<dbReference type="AlphaFoldDB" id="A0AAD8A3E7"/>
<feature type="transmembrane region" description="Helical" evidence="2">
    <location>
        <begin position="677"/>
        <end position="695"/>
    </location>
</feature>
<evidence type="ECO:0008006" key="5">
    <source>
        <dbReference type="Google" id="ProtNLM"/>
    </source>
</evidence>
<reference evidence="3" key="2">
    <citation type="submission" date="2023-05" db="EMBL/GenBank/DDBJ databases">
        <authorList>
            <person name="Fouks B."/>
        </authorList>
    </citation>
    <scope>NUCLEOTIDE SEQUENCE</scope>
    <source>
        <strain evidence="3">Stay&amp;Tobe</strain>
        <tissue evidence="3">Testes</tissue>
    </source>
</reference>
<protein>
    <recommendedName>
        <fullName evidence="5">Transmembrane protein 117</fullName>
    </recommendedName>
</protein>
<evidence type="ECO:0000313" key="3">
    <source>
        <dbReference type="EMBL" id="KAJ9591648.1"/>
    </source>
</evidence>
<dbReference type="Proteomes" id="UP001233999">
    <property type="component" value="Unassembled WGS sequence"/>
</dbReference>
<feature type="transmembrane region" description="Helical" evidence="2">
    <location>
        <begin position="636"/>
        <end position="657"/>
    </location>
</feature>
<gene>
    <name evidence="3" type="ORF">L9F63_001793</name>
</gene>
<dbReference type="EMBL" id="JASPKZ010003861">
    <property type="protein sequence ID" value="KAJ9591648.1"/>
    <property type="molecule type" value="Genomic_DNA"/>
</dbReference>
<name>A0AAD8A3E7_DIPPU</name>
<accession>A0AAD8A3E7</accession>
<dbReference type="GO" id="GO:0070059">
    <property type="term" value="P:intrinsic apoptotic signaling pathway in response to endoplasmic reticulum stress"/>
    <property type="evidence" value="ECO:0007669"/>
    <property type="project" value="TreeGrafter"/>
</dbReference>
<feature type="region of interest" description="Disordered" evidence="1">
    <location>
        <begin position="165"/>
        <end position="231"/>
    </location>
</feature>
<dbReference type="InterPro" id="IPR029370">
    <property type="entry name" value="TMEM117"/>
</dbReference>
<dbReference type="PANTHER" id="PTHR31226">
    <property type="entry name" value="TRANSMEMBRANE PROTEIN 117"/>
    <property type="match status" value="1"/>
</dbReference>
<keyword evidence="2" id="KW-1133">Transmembrane helix</keyword>
<evidence type="ECO:0000313" key="4">
    <source>
        <dbReference type="Proteomes" id="UP001233999"/>
    </source>
</evidence>